<sequence length="283" mass="32111">MSAFDREASARPAPEAGSGGTYAPLTGSPPPASDLAPPEADAFYAESLHILHDSEIPCLVAGTFAVNCYTGINRATKDLDIFCKAGDFPRILLHFKDQGFEIEIEDERWLAKVRRGRCFFDVIFASATAVITVTDLWFQESHPVELYGVPVQLTPPTELIWSKALLQNRHRYDGADIAHLILRQSERIDWKRLLTHMEQYWEVLLIHVLNFRFIYPSERDKIPRWLHDELLLRARQHADLPVPQTKVCRGRLFSPDDYRVDVMEWGFADVVGPAGPNTVQGKS</sequence>
<dbReference type="SUPFAM" id="SSF81301">
    <property type="entry name" value="Nucleotidyltransferase"/>
    <property type="match status" value="1"/>
</dbReference>
<accession>A0ABU8XX40</accession>
<reference evidence="2 3" key="1">
    <citation type="submission" date="2024-01" db="EMBL/GenBank/DDBJ databases">
        <title>Multi-omics insights into the function and evolution of sodium benzoate biodegradation pathways in Benzoatithermus flavus gen. nov., sp. nov. from hot spring.</title>
        <authorList>
            <person name="Hu C.-J."/>
            <person name="Li W.-J."/>
        </authorList>
    </citation>
    <scope>NUCLEOTIDE SEQUENCE [LARGE SCALE GENOMIC DNA]</scope>
    <source>
        <strain evidence="2 3">SYSU G07066</strain>
    </source>
</reference>
<evidence type="ECO:0000313" key="3">
    <source>
        <dbReference type="Proteomes" id="UP001375743"/>
    </source>
</evidence>
<keyword evidence="3" id="KW-1185">Reference proteome</keyword>
<dbReference type="Gene3D" id="3.30.460.40">
    <property type="match status" value="1"/>
</dbReference>
<feature type="region of interest" description="Disordered" evidence="1">
    <location>
        <begin position="1"/>
        <end position="36"/>
    </location>
</feature>
<proteinExistence type="predicted"/>
<comment type="caution">
    <text evidence="2">The sequence shown here is derived from an EMBL/GenBank/DDBJ whole genome shotgun (WGS) entry which is preliminary data.</text>
</comment>
<gene>
    <name evidence="2" type="ORF">U1T56_20310</name>
</gene>
<protein>
    <recommendedName>
        <fullName evidence="4">Nucleotidyltransferase family protein</fullName>
    </recommendedName>
</protein>
<dbReference type="EMBL" id="JBBLZC010000028">
    <property type="protein sequence ID" value="MEK0085504.1"/>
    <property type="molecule type" value="Genomic_DNA"/>
</dbReference>
<dbReference type="Proteomes" id="UP001375743">
    <property type="component" value="Unassembled WGS sequence"/>
</dbReference>
<name>A0ABU8XX40_9PROT</name>
<evidence type="ECO:0008006" key="4">
    <source>
        <dbReference type="Google" id="ProtNLM"/>
    </source>
</evidence>
<dbReference type="InterPro" id="IPR043519">
    <property type="entry name" value="NT_sf"/>
</dbReference>
<organism evidence="2 3">
    <name type="scientific">Benzoatithermus flavus</name>
    <dbReference type="NCBI Taxonomy" id="3108223"/>
    <lineage>
        <taxon>Bacteria</taxon>
        <taxon>Pseudomonadati</taxon>
        <taxon>Pseudomonadota</taxon>
        <taxon>Alphaproteobacteria</taxon>
        <taxon>Geminicoccales</taxon>
        <taxon>Geminicoccaceae</taxon>
        <taxon>Benzoatithermus</taxon>
    </lineage>
</organism>
<evidence type="ECO:0000313" key="2">
    <source>
        <dbReference type="EMBL" id="MEK0085504.1"/>
    </source>
</evidence>
<evidence type="ECO:0000256" key="1">
    <source>
        <dbReference type="SAM" id="MobiDB-lite"/>
    </source>
</evidence>